<dbReference type="SUPFAM" id="SSF56112">
    <property type="entry name" value="Protein kinase-like (PK-like)"/>
    <property type="match status" value="1"/>
</dbReference>
<reference evidence="8 9" key="1">
    <citation type="journal article" date="2015" name="Genome Biol.">
        <title>Comparative genomics of Steinernema reveals deeply conserved gene regulatory networks.</title>
        <authorList>
            <person name="Dillman A.R."/>
            <person name="Macchietto M."/>
            <person name="Porter C.F."/>
            <person name="Rogers A."/>
            <person name="Williams B."/>
            <person name="Antoshechkin I."/>
            <person name="Lee M.M."/>
            <person name="Goodwin Z."/>
            <person name="Lu X."/>
            <person name="Lewis E.E."/>
            <person name="Goodrich-Blair H."/>
            <person name="Stock S.P."/>
            <person name="Adams B.J."/>
            <person name="Sternberg P.W."/>
            <person name="Mortazavi A."/>
        </authorList>
    </citation>
    <scope>NUCLEOTIDE SEQUENCE [LARGE SCALE GENOMIC DNA]</scope>
    <source>
        <strain evidence="8 9">ALL</strain>
    </source>
</reference>
<dbReference type="Pfam" id="PF00069">
    <property type="entry name" value="Pkinase"/>
    <property type="match status" value="1"/>
</dbReference>
<organism evidence="8 9">
    <name type="scientific">Steinernema carpocapsae</name>
    <name type="common">Entomopathogenic nematode</name>
    <dbReference type="NCBI Taxonomy" id="34508"/>
    <lineage>
        <taxon>Eukaryota</taxon>
        <taxon>Metazoa</taxon>
        <taxon>Ecdysozoa</taxon>
        <taxon>Nematoda</taxon>
        <taxon>Chromadorea</taxon>
        <taxon>Rhabditida</taxon>
        <taxon>Tylenchina</taxon>
        <taxon>Panagrolaimomorpha</taxon>
        <taxon>Strongyloidoidea</taxon>
        <taxon>Steinernematidae</taxon>
        <taxon>Steinernema</taxon>
    </lineage>
</organism>
<evidence type="ECO:0000313" key="8">
    <source>
        <dbReference type="EMBL" id="TMS33122.1"/>
    </source>
</evidence>
<dbReference type="InterPro" id="IPR000719">
    <property type="entry name" value="Prot_kinase_dom"/>
</dbReference>
<name>A0A4U8UJV7_STECR</name>
<dbReference type="STRING" id="34508.A0A4U8UJV7"/>
<evidence type="ECO:0000259" key="7">
    <source>
        <dbReference type="PROSITE" id="PS50011"/>
    </source>
</evidence>
<keyword evidence="9" id="KW-1185">Reference proteome</keyword>
<sequence length="472" mass="53539">MLDDEKMKQKANKKQKAEKEREEQAEIEKANKQRLDRLNDQKADKEKERQRLKSCTAPEVEGLGEAIDVRAMDDSKLTVFVKTDVVAPHRTTKHPLCSEWIGYINHKGQVLVSEWRFEHTLGKERKASDSPNLKKFEKDLDEFVANVLRRLRSLDTMDQSMYAYQFVHLVKKSATPTNFKCSLLVGQLIPSEHQPLEIVMRDVKKRPKFFMPKFASAAVCALKWLHDQQLSHGALDKATAWFNKDYADPAFLISDFFILPGLVKLAKQFSATISPEGSPALEAEELEVMKKAQQKDRFAVGSLMMDIHSESASDTKNIPNLCQDFIKTCQNEAFTTDHLLEHRYINHGFFEQLHVSRSSLSEDPVGNYESTASSRLMKDWAMRKRLGGGGFGDVILAKNKLDGNDYAIKRIKLSPGQSELTGRITQEAKVFSRLNHPNIVRYYNAWIENVIETGSDESASTIPTMSAPAEAS</sequence>
<feature type="binding site" evidence="5">
    <location>
        <position position="409"/>
    </location>
    <ligand>
        <name>ATP</name>
        <dbReference type="ChEBI" id="CHEBI:30616"/>
    </ligand>
</feature>
<evidence type="ECO:0000256" key="4">
    <source>
        <dbReference type="ARBA" id="ARBA00022840"/>
    </source>
</evidence>
<gene>
    <name evidence="8" type="ORF">L596_000898</name>
</gene>
<accession>A0A4U8UJV7</accession>
<feature type="compositionally biased region" description="Basic and acidic residues" evidence="6">
    <location>
        <begin position="15"/>
        <end position="51"/>
    </location>
</feature>
<protein>
    <recommendedName>
        <fullName evidence="7">Protein kinase domain-containing protein</fullName>
    </recommendedName>
</protein>
<keyword evidence="4 5" id="KW-0067">ATP-binding</keyword>
<feature type="domain" description="Protein kinase" evidence="7">
    <location>
        <begin position="380"/>
        <end position="472"/>
    </location>
</feature>
<evidence type="ECO:0000256" key="3">
    <source>
        <dbReference type="ARBA" id="ARBA00022777"/>
    </source>
</evidence>
<dbReference type="GO" id="GO:0004672">
    <property type="term" value="F:protein kinase activity"/>
    <property type="evidence" value="ECO:0007669"/>
    <property type="project" value="InterPro"/>
</dbReference>
<keyword evidence="3" id="KW-0418">Kinase</keyword>
<dbReference type="EMBL" id="AZBU02000001">
    <property type="protein sequence ID" value="TMS33122.1"/>
    <property type="molecule type" value="Genomic_DNA"/>
</dbReference>
<dbReference type="InterPro" id="IPR017441">
    <property type="entry name" value="Protein_kinase_ATP_BS"/>
</dbReference>
<dbReference type="GO" id="GO:0005524">
    <property type="term" value="F:ATP binding"/>
    <property type="evidence" value="ECO:0007669"/>
    <property type="project" value="UniProtKB-UniRule"/>
</dbReference>
<evidence type="ECO:0000256" key="6">
    <source>
        <dbReference type="SAM" id="MobiDB-lite"/>
    </source>
</evidence>
<dbReference type="OrthoDB" id="5915312at2759"/>
<dbReference type="PROSITE" id="PS00107">
    <property type="entry name" value="PROTEIN_KINASE_ATP"/>
    <property type="match status" value="1"/>
</dbReference>
<dbReference type="InterPro" id="IPR050339">
    <property type="entry name" value="CC_SR_Kinase"/>
</dbReference>
<evidence type="ECO:0000256" key="5">
    <source>
        <dbReference type="PROSITE-ProRule" id="PRU10141"/>
    </source>
</evidence>
<keyword evidence="1" id="KW-0808">Transferase</keyword>
<dbReference type="GO" id="GO:0005737">
    <property type="term" value="C:cytoplasm"/>
    <property type="evidence" value="ECO:0007669"/>
    <property type="project" value="TreeGrafter"/>
</dbReference>
<comment type="caution">
    <text evidence="8">The sequence shown here is derived from an EMBL/GenBank/DDBJ whole genome shotgun (WGS) entry which is preliminary data.</text>
</comment>
<evidence type="ECO:0000256" key="1">
    <source>
        <dbReference type="ARBA" id="ARBA00022679"/>
    </source>
</evidence>
<dbReference type="AlphaFoldDB" id="A0A4U8UJV7"/>
<evidence type="ECO:0000256" key="2">
    <source>
        <dbReference type="ARBA" id="ARBA00022741"/>
    </source>
</evidence>
<dbReference type="GO" id="GO:0005634">
    <property type="term" value="C:nucleus"/>
    <property type="evidence" value="ECO:0007669"/>
    <property type="project" value="TreeGrafter"/>
</dbReference>
<evidence type="ECO:0000313" key="9">
    <source>
        <dbReference type="Proteomes" id="UP000298663"/>
    </source>
</evidence>
<dbReference type="Proteomes" id="UP000298663">
    <property type="component" value="Unassembled WGS sequence"/>
</dbReference>
<feature type="region of interest" description="Disordered" evidence="6">
    <location>
        <begin position="1"/>
        <end position="52"/>
    </location>
</feature>
<keyword evidence="2 5" id="KW-0547">Nucleotide-binding</keyword>
<reference evidence="8 9" key="2">
    <citation type="journal article" date="2019" name="G3 (Bethesda)">
        <title>Hybrid Assembly of the Genome of the Entomopathogenic Nematode Steinernema carpocapsae Identifies the X-Chromosome.</title>
        <authorList>
            <person name="Serra L."/>
            <person name="Macchietto M."/>
            <person name="Macias-Munoz A."/>
            <person name="McGill C.J."/>
            <person name="Rodriguez I.M."/>
            <person name="Rodriguez B."/>
            <person name="Murad R."/>
            <person name="Mortazavi A."/>
        </authorList>
    </citation>
    <scope>NUCLEOTIDE SEQUENCE [LARGE SCALE GENOMIC DNA]</scope>
    <source>
        <strain evidence="8 9">ALL</strain>
    </source>
</reference>
<dbReference type="PROSITE" id="PS50011">
    <property type="entry name" value="PROTEIN_KINASE_DOM"/>
    <property type="match status" value="1"/>
</dbReference>
<dbReference type="InterPro" id="IPR011009">
    <property type="entry name" value="Kinase-like_dom_sf"/>
</dbReference>
<proteinExistence type="predicted"/>
<dbReference type="Gene3D" id="3.30.200.20">
    <property type="entry name" value="Phosphorylase Kinase, domain 1"/>
    <property type="match status" value="1"/>
</dbReference>
<dbReference type="PANTHER" id="PTHR11042">
    <property type="entry name" value="EUKARYOTIC TRANSLATION INITIATION FACTOR 2-ALPHA KINASE EIF2-ALPHA KINASE -RELATED"/>
    <property type="match status" value="1"/>
</dbReference>